<gene>
    <name evidence="2" type="ORF">L861_18555</name>
</gene>
<name>S2KSP7_LITA3</name>
<accession>S2KSP7</accession>
<dbReference type="EMBL" id="ASTJ01000012">
    <property type="protein sequence ID" value="EPC03538.1"/>
    <property type="molecule type" value="Genomic_DNA"/>
</dbReference>
<dbReference type="Proteomes" id="UP000014463">
    <property type="component" value="Unassembled WGS sequence"/>
</dbReference>
<dbReference type="PATRIC" id="fig|1121939.11.peg.1163"/>
<evidence type="ECO:0000313" key="2">
    <source>
        <dbReference type="EMBL" id="EPC03538.1"/>
    </source>
</evidence>
<protein>
    <submittedName>
        <fullName evidence="2">Uncharacterized protein</fullName>
    </submittedName>
</protein>
<comment type="caution">
    <text evidence="2">The sequence shown here is derived from an EMBL/GenBank/DDBJ whole genome shotgun (WGS) entry which is preliminary data.</text>
</comment>
<feature type="region of interest" description="Disordered" evidence="1">
    <location>
        <begin position="146"/>
        <end position="179"/>
    </location>
</feature>
<sequence length="179" mass="19437">MVGLTLPQAAMSDTLRLPEDASFAVHVIDEAHLTRDTPTLSDLILQPVASQQADYHLPEHCLITADAQLEGERVRISAKTLTCIDTHGADSEIFSGKLSASAMESDGSYAVDACIEKLGSECERAELQPSHIFQLRLGRALALDPQDNPAARINEQRRQAEGEGIANPIPNERPDPDED</sequence>
<organism evidence="2 3">
    <name type="scientific">Litchfieldella anticariensis (strain DSM 16096 / CECT 5854 / CIP 108499 / LMG 22089 / FP35)</name>
    <name type="common">Halomonas anticariensis</name>
    <dbReference type="NCBI Taxonomy" id="1121939"/>
    <lineage>
        <taxon>Bacteria</taxon>
        <taxon>Pseudomonadati</taxon>
        <taxon>Pseudomonadota</taxon>
        <taxon>Gammaproteobacteria</taxon>
        <taxon>Oceanospirillales</taxon>
        <taxon>Halomonadaceae</taxon>
        <taxon>Litchfieldella</taxon>
    </lineage>
</organism>
<evidence type="ECO:0000256" key="1">
    <source>
        <dbReference type="SAM" id="MobiDB-lite"/>
    </source>
</evidence>
<evidence type="ECO:0000313" key="3">
    <source>
        <dbReference type="Proteomes" id="UP000014463"/>
    </source>
</evidence>
<dbReference type="AlphaFoldDB" id="S2KSP7"/>
<reference evidence="2 3" key="1">
    <citation type="journal article" date="2013" name="Genome Announc.">
        <title>Draft genome sequence of the moderately halophilic gammaproteobacterium Halomonas anticariensis FP35.</title>
        <authorList>
            <person name="Tahrioui A."/>
            <person name="Quesada E."/>
            <person name="Llamas I."/>
        </authorList>
    </citation>
    <scope>NUCLEOTIDE SEQUENCE [LARGE SCALE GENOMIC DNA]</scope>
    <source>
        <strain evidence="3">DSM 16096 / CECT 5854 / LMG 22089 / FP35</strain>
    </source>
</reference>
<keyword evidence="3" id="KW-1185">Reference proteome</keyword>
<proteinExistence type="predicted"/>
<dbReference type="STRING" id="1121939.L861_18555"/>